<dbReference type="EMBL" id="CM007649">
    <property type="protein sequence ID" value="ONM33829.1"/>
    <property type="molecule type" value="Genomic_DNA"/>
</dbReference>
<dbReference type="ExpressionAtlas" id="A0A1D6MYR5">
    <property type="expression patterns" value="baseline and differential"/>
</dbReference>
<protein>
    <submittedName>
        <fullName evidence="2">Switch/sucrose nonfermenting 3C</fullName>
    </submittedName>
</protein>
<feature type="region of interest" description="Disordered" evidence="1">
    <location>
        <begin position="59"/>
        <end position="105"/>
    </location>
</feature>
<dbReference type="AlphaFoldDB" id="A0A1D6MYR5"/>
<feature type="compositionally biased region" description="Low complexity" evidence="1">
    <location>
        <begin position="22"/>
        <end position="35"/>
    </location>
</feature>
<reference evidence="2" key="1">
    <citation type="submission" date="2015-12" db="EMBL/GenBank/DDBJ databases">
        <title>Update maize B73 reference genome by single molecule sequencing technologies.</title>
        <authorList>
            <consortium name="Maize Genome Sequencing Project"/>
            <person name="Ware D."/>
        </authorList>
    </citation>
    <scope>NUCLEOTIDE SEQUENCE [LARGE SCALE GENOMIC DNA]</scope>
    <source>
        <tissue evidence="2">Seedling</tissue>
    </source>
</reference>
<evidence type="ECO:0000256" key="1">
    <source>
        <dbReference type="SAM" id="MobiDB-lite"/>
    </source>
</evidence>
<feature type="region of interest" description="Disordered" evidence="1">
    <location>
        <begin position="1"/>
        <end position="43"/>
    </location>
</feature>
<sequence length="105" mass="11209">MPRKASSNSDARAKSRKRKRAAASASPSNMPAMYANNMQGHPQMALLQQRQQMLSFGPRLPLSAINPGSSSSAPNMMFNHGMPNSAAPNHHPLLRSPSGDNSNVG</sequence>
<name>A0A1D6MYR5_MAIZE</name>
<gene>
    <name evidence="2" type="ORF">ZEAMMB73_Zm00001d041847</name>
</gene>
<accession>A0A1D6MYR5</accession>
<feature type="compositionally biased region" description="Low complexity" evidence="1">
    <location>
        <begin position="1"/>
        <end position="10"/>
    </location>
</feature>
<proteinExistence type="predicted"/>
<evidence type="ECO:0000313" key="2">
    <source>
        <dbReference type="EMBL" id="ONM33829.1"/>
    </source>
</evidence>
<organism evidence="2">
    <name type="scientific">Zea mays</name>
    <name type="common">Maize</name>
    <dbReference type="NCBI Taxonomy" id="4577"/>
    <lineage>
        <taxon>Eukaryota</taxon>
        <taxon>Viridiplantae</taxon>
        <taxon>Streptophyta</taxon>
        <taxon>Embryophyta</taxon>
        <taxon>Tracheophyta</taxon>
        <taxon>Spermatophyta</taxon>
        <taxon>Magnoliopsida</taxon>
        <taxon>Liliopsida</taxon>
        <taxon>Poales</taxon>
        <taxon>Poaceae</taxon>
        <taxon>PACMAD clade</taxon>
        <taxon>Panicoideae</taxon>
        <taxon>Andropogonodae</taxon>
        <taxon>Andropogoneae</taxon>
        <taxon>Tripsacinae</taxon>
        <taxon>Zea</taxon>
    </lineage>
</organism>